<dbReference type="SMART" id="SM00220">
    <property type="entry name" value="S_TKc"/>
    <property type="match status" value="1"/>
</dbReference>
<dbReference type="Pfam" id="PF00069">
    <property type="entry name" value="Pkinase"/>
    <property type="match status" value="1"/>
</dbReference>
<keyword evidence="2" id="KW-0067">ATP-binding</keyword>
<dbReference type="InterPro" id="IPR008271">
    <property type="entry name" value="Ser/Thr_kinase_AS"/>
</dbReference>
<dbReference type="OMA" id="INTEMIE"/>
<organism evidence="4 5">
    <name type="scientific">Trichomonas vaginalis (strain ATCC PRA-98 / G3)</name>
    <dbReference type="NCBI Taxonomy" id="412133"/>
    <lineage>
        <taxon>Eukaryota</taxon>
        <taxon>Metamonada</taxon>
        <taxon>Parabasalia</taxon>
        <taxon>Trichomonadida</taxon>
        <taxon>Trichomonadidae</taxon>
        <taxon>Trichomonas</taxon>
    </lineage>
</organism>
<evidence type="ECO:0000313" key="4">
    <source>
        <dbReference type="EMBL" id="EAY02543.1"/>
    </source>
</evidence>
<keyword evidence="4" id="KW-0808">Transferase</keyword>
<dbReference type="CDD" id="cd14014">
    <property type="entry name" value="STKc_PknB_like"/>
    <property type="match status" value="1"/>
</dbReference>
<sequence>MESSEVIERILNEKGYEICKFINKGGFGTCFLVHSLKYNTDFVCKVSPQTIDGKSKILSHKREINALINLNHPNIVRVYDQFISDNYQFIVLEYCQNGSLQSILKQKEKIPTESVIKYTRDIIEALFYMHSNGFAHCDIKPGNILIDNYDRAKLCDFGLSEFFDSELRTSDHFCGSINYMAPEVIYNKTFDPFKADIWSLGITIYYLLAGRTPFFGSNTSSILEEMKGGIQPIKNVTKRLNRLIQMCLVFDASSRPTMEELRKYASKYLIQIQSEKVSGHSLIQRAARRCIIDGSRRLTRVSNSFVC</sequence>
<gene>
    <name evidence="4" type="ORF">TVAG_494920</name>
</gene>
<dbReference type="OrthoDB" id="541276at2759"/>
<dbReference type="VEuPathDB" id="TrichDB:TVAGG3_0653950"/>
<dbReference type="eggNOG" id="KOG0575">
    <property type="taxonomic scope" value="Eukaryota"/>
</dbReference>
<feature type="domain" description="Protein kinase" evidence="3">
    <location>
        <begin position="16"/>
        <end position="269"/>
    </location>
</feature>
<reference evidence="4" key="1">
    <citation type="submission" date="2006-10" db="EMBL/GenBank/DDBJ databases">
        <authorList>
            <person name="Amadeo P."/>
            <person name="Zhao Q."/>
            <person name="Wortman J."/>
            <person name="Fraser-Liggett C."/>
            <person name="Carlton J."/>
        </authorList>
    </citation>
    <scope>NUCLEOTIDE SEQUENCE</scope>
    <source>
        <strain evidence="4">G3</strain>
    </source>
</reference>
<evidence type="ECO:0000313" key="5">
    <source>
        <dbReference type="Proteomes" id="UP000001542"/>
    </source>
</evidence>
<dbReference type="PANTHER" id="PTHR24362:SF309">
    <property type="entry name" value="PROTEIN KINASE DOMAIN-CONTAINING PROTEIN"/>
    <property type="match status" value="1"/>
</dbReference>
<evidence type="ECO:0000256" key="1">
    <source>
        <dbReference type="ARBA" id="ARBA00022741"/>
    </source>
</evidence>
<dbReference type="KEGG" id="tva:4760383"/>
<dbReference type="STRING" id="5722.A2EXT9"/>
<evidence type="ECO:0000259" key="3">
    <source>
        <dbReference type="PROSITE" id="PS50011"/>
    </source>
</evidence>
<dbReference type="GO" id="GO:0005524">
    <property type="term" value="F:ATP binding"/>
    <property type="evidence" value="ECO:0007669"/>
    <property type="project" value="UniProtKB-KW"/>
</dbReference>
<dbReference type="GO" id="GO:0004672">
    <property type="term" value="F:protein kinase activity"/>
    <property type="evidence" value="ECO:0007669"/>
    <property type="project" value="InterPro"/>
</dbReference>
<protein>
    <submittedName>
        <fullName evidence="4">CAMK family protein kinase</fullName>
    </submittedName>
</protein>
<dbReference type="EMBL" id="DS113533">
    <property type="protein sequence ID" value="EAY02543.1"/>
    <property type="molecule type" value="Genomic_DNA"/>
</dbReference>
<dbReference type="InterPro" id="IPR000719">
    <property type="entry name" value="Prot_kinase_dom"/>
</dbReference>
<dbReference type="InterPro" id="IPR011009">
    <property type="entry name" value="Kinase-like_dom_sf"/>
</dbReference>
<name>A2EXT9_TRIV3</name>
<keyword evidence="4" id="KW-0418">Kinase</keyword>
<dbReference type="AlphaFoldDB" id="A2EXT9"/>
<dbReference type="SMR" id="A2EXT9"/>
<evidence type="ECO:0000256" key="2">
    <source>
        <dbReference type="ARBA" id="ARBA00022840"/>
    </source>
</evidence>
<dbReference type="SUPFAM" id="SSF56112">
    <property type="entry name" value="Protein kinase-like (PK-like)"/>
    <property type="match status" value="1"/>
</dbReference>
<dbReference type="Gene3D" id="1.10.510.10">
    <property type="entry name" value="Transferase(Phosphotransferase) domain 1"/>
    <property type="match status" value="1"/>
</dbReference>
<accession>A2EXT9</accession>
<dbReference type="PANTHER" id="PTHR24362">
    <property type="entry name" value="SERINE/THREONINE-PROTEIN KINASE NEK"/>
    <property type="match status" value="1"/>
</dbReference>
<dbReference type="InParanoid" id="A2EXT9"/>
<dbReference type="RefSeq" id="XP_001314782.1">
    <property type="nucleotide sequence ID" value="XM_001314748.1"/>
</dbReference>
<reference evidence="4" key="2">
    <citation type="journal article" date="2007" name="Science">
        <title>Draft genome sequence of the sexually transmitted pathogen Trichomonas vaginalis.</title>
        <authorList>
            <person name="Carlton J.M."/>
            <person name="Hirt R.P."/>
            <person name="Silva J.C."/>
            <person name="Delcher A.L."/>
            <person name="Schatz M."/>
            <person name="Zhao Q."/>
            <person name="Wortman J.R."/>
            <person name="Bidwell S.L."/>
            <person name="Alsmark U.C.M."/>
            <person name="Besteiro S."/>
            <person name="Sicheritz-Ponten T."/>
            <person name="Noel C.J."/>
            <person name="Dacks J.B."/>
            <person name="Foster P.G."/>
            <person name="Simillion C."/>
            <person name="Van de Peer Y."/>
            <person name="Miranda-Saavedra D."/>
            <person name="Barton G.J."/>
            <person name="Westrop G.D."/>
            <person name="Mueller S."/>
            <person name="Dessi D."/>
            <person name="Fiori P.L."/>
            <person name="Ren Q."/>
            <person name="Paulsen I."/>
            <person name="Zhang H."/>
            <person name="Bastida-Corcuera F.D."/>
            <person name="Simoes-Barbosa A."/>
            <person name="Brown M.T."/>
            <person name="Hayes R.D."/>
            <person name="Mukherjee M."/>
            <person name="Okumura C.Y."/>
            <person name="Schneider R."/>
            <person name="Smith A.J."/>
            <person name="Vanacova S."/>
            <person name="Villalvazo M."/>
            <person name="Haas B.J."/>
            <person name="Pertea M."/>
            <person name="Feldblyum T.V."/>
            <person name="Utterback T.R."/>
            <person name="Shu C.L."/>
            <person name="Osoegawa K."/>
            <person name="de Jong P.J."/>
            <person name="Hrdy I."/>
            <person name="Horvathova L."/>
            <person name="Zubacova Z."/>
            <person name="Dolezal P."/>
            <person name="Malik S.B."/>
            <person name="Logsdon J.M. Jr."/>
            <person name="Henze K."/>
            <person name="Gupta A."/>
            <person name="Wang C.C."/>
            <person name="Dunne R.L."/>
            <person name="Upcroft J.A."/>
            <person name="Upcroft P."/>
            <person name="White O."/>
            <person name="Salzberg S.L."/>
            <person name="Tang P."/>
            <person name="Chiu C.-H."/>
            <person name="Lee Y.-S."/>
            <person name="Embley T.M."/>
            <person name="Coombs G.H."/>
            <person name="Mottram J.C."/>
            <person name="Tachezy J."/>
            <person name="Fraser-Liggett C.M."/>
            <person name="Johnson P.J."/>
        </authorList>
    </citation>
    <scope>NUCLEOTIDE SEQUENCE [LARGE SCALE GENOMIC DNA]</scope>
    <source>
        <strain evidence="4">G3</strain>
    </source>
</reference>
<dbReference type="FunCoup" id="A2EXT9">
    <property type="interactions" value="26"/>
</dbReference>
<dbReference type="PROSITE" id="PS00108">
    <property type="entry name" value="PROTEIN_KINASE_ST"/>
    <property type="match status" value="1"/>
</dbReference>
<proteinExistence type="predicted"/>
<keyword evidence="5" id="KW-1185">Reference proteome</keyword>
<dbReference type="Proteomes" id="UP000001542">
    <property type="component" value="Unassembled WGS sequence"/>
</dbReference>
<dbReference type="PROSITE" id="PS50011">
    <property type="entry name" value="PROTEIN_KINASE_DOM"/>
    <property type="match status" value="1"/>
</dbReference>
<dbReference type="VEuPathDB" id="TrichDB:TVAG_494920"/>
<keyword evidence="1" id="KW-0547">Nucleotide-binding</keyword>
<dbReference type="FunFam" id="1.10.510.10:FF:000571">
    <property type="entry name" value="Maternal embryonic leucine zipper kinase"/>
    <property type="match status" value="1"/>
</dbReference>